<organism evidence="2 3">
    <name type="scientific">Arenicella xantha</name>
    <dbReference type="NCBI Taxonomy" id="644221"/>
    <lineage>
        <taxon>Bacteria</taxon>
        <taxon>Pseudomonadati</taxon>
        <taxon>Pseudomonadota</taxon>
        <taxon>Gammaproteobacteria</taxon>
        <taxon>Arenicellales</taxon>
        <taxon>Arenicellaceae</taxon>
        <taxon>Arenicella</taxon>
    </lineage>
</organism>
<comment type="caution">
    <text evidence="2">The sequence shown here is derived from an EMBL/GenBank/DDBJ whole genome shotgun (WGS) entry which is preliminary data.</text>
</comment>
<evidence type="ECO:0000256" key="1">
    <source>
        <dbReference type="SAM" id="Phobius"/>
    </source>
</evidence>
<name>A0A395JK12_9GAMM</name>
<keyword evidence="1" id="KW-0472">Membrane</keyword>
<dbReference type="Proteomes" id="UP000253083">
    <property type="component" value="Unassembled WGS sequence"/>
</dbReference>
<accession>A0A395JK12</accession>
<keyword evidence="1" id="KW-1133">Transmembrane helix</keyword>
<keyword evidence="1" id="KW-0812">Transmembrane</keyword>
<feature type="transmembrane region" description="Helical" evidence="1">
    <location>
        <begin position="12"/>
        <end position="31"/>
    </location>
</feature>
<dbReference type="InParanoid" id="A0A395JK12"/>
<dbReference type="EMBL" id="QNRT01000002">
    <property type="protein sequence ID" value="RBP50755.1"/>
    <property type="molecule type" value="Genomic_DNA"/>
</dbReference>
<sequence length="32" mass="3437">MFGALKSRPSVIYAFLITGLGMSISTFLSQAE</sequence>
<gene>
    <name evidence="2" type="ORF">DFR28_102167</name>
</gene>
<evidence type="ECO:0000313" key="2">
    <source>
        <dbReference type="EMBL" id="RBP50755.1"/>
    </source>
</evidence>
<evidence type="ECO:0000313" key="3">
    <source>
        <dbReference type="Proteomes" id="UP000253083"/>
    </source>
</evidence>
<reference evidence="2 3" key="1">
    <citation type="submission" date="2018-06" db="EMBL/GenBank/DDBJ databases">
        <title>Genomic Encyclopedia of Type Strains, Phase IV (KMG-IV): sequencing the most valuable type-strain genomes for metagenomic binning, comparative biology and taxonomic classification.</title>
        <authorList>
            <person name="Goeker M."/>
        </authorList>
    </citation>
    <scope>NUCLEOTIDE SEQUENCE [LARGE SCALE GENOMIC DNA]</scope>
    <source>
        <strain evidence="2 3">DSM 24032</strain>
    </source>
</reference>
<dbReference type="AlphaFoldDB" id="A0A395JK12"/>
<keyword evidence="3" id="KW-1185">Reference proteome</keyword>
<protein>
    <submittedName>
        <fullName evidence="2">Uncharacterized protein</fullName>
    </submittedName>
</protein>
<proteinExistence type="predicted"/>